<keyword evidence="5" id="KW-1185">Reference proteome</keyword>
<accession>B5I3X7</accession>
<evidence type="ECO:0008006" key="6">
    <source>
        <dbReference type="Google" id="ProtNLM"/>
    </source>
</evidence>
<dbReference type="HOGENOM" id="CLU_097806_10_2_11"/>
<evidence type="ECO:0000256" key="1">
    <source>
        <dbReference type="ARBA" id="ARBA00023015"/>
    </source>
</evidence>
<dbReference type="InterPro" id="IPR051081">
    <property type="entry name" value="HTH_MetalResp_TranReg"/>
</dbReference>
<evidence type="ECO:0000313" key="4">
    <source>
        <dbReference type="EMBL" id="EDY59782.1"/>
    </source>
</evidence>
<dbReference type="AlphaFoldDB" id="B5I3X7"/>
<dbReference type="PANTHER" id="PTHR33154:SF32">
    <property type="entry name" value="TRANSCRIPTIONAL REGULATORY PROTEIN"/>
    <property type="match status" value="1"/>
</dbReference>
<dbReference type="GO" id="GO:0003677">
    <property type="term" value="F:DNA binding"/>
    <property type="evidence" value="ECO:0007669"/>
    <property type="project" value="UniProtKB-KW"/>
</dbReference>
<keyword evidence="2" id="KW-0238">DNA-binding</keyword>
<dbReference type="eggNOG" id="COG0640">
    <property type="taxonomic scope" value="Bacteria"/>
</dbReference>
<dbReference type="PANTHER" id="PTHR33154">
    <property type="entry name" value="TRANSCRIPTIONAL REGULATOR, ARSR FAMILY"/>
    <property type="match status" value="1"/>
</dbReference>
<evidence type="ECO:0000256" key="2">
    <source>
        <dbReference type="ARBA" id="ARBA00023125"/>
    </source>
</evidence>
<dbReference type="Gene3D" id="1.10.10.10">
    <property type="entry name" value="Winged helix-like DNA-binding domain superfamily/Winged helix DNA-binding domain"/>
    <property type="match status" value="1"/>
</dbReference>
<keyword evidence="1" id="KW-0805">Transcription regulation</keyword>
<name>B5I3X7_STRX2</name>
<dbReference type="EMBL" id="CM000951">
    <property type="protein sequence ID" value="EDY59782.1"/>
    <property type="molecule type" value="Genomic_DNA"/>
</dbReference>
<evidence type="ECO:0000256" key="3">
    <source>
        <dbReference type="ARBA" id="ARBA00023163"/>
    </source>
</evidence>
<keyword evidence="3" id="KW-0804">Transcription</keyword>
<dbReference type="InterPro" id="IPR036390">
    <property type="entry name" value="WH_DNA-bd_sf"/>
</dbReference>
<evidence type="ECO:0000313" key="5">
    <source>
        <dbReference type="Proteomes" id="UP000002785"/>
    </source>
</evidence>
<dbReference type="GO" id="GO:0006355">
    <property type="term" value="P:regulation of DNA-templated transcription"/>
    <property type="evidence" value="ECO:0007669"/>
    <property type="project" value="TreeGrafter"/>
</dbReference>
<reference evidence="4" key="1">
    <citation type="submission" date="2009-10" db="EMBL/GenBank/DDBJ databases">
        <title>The genome sequence of Streptomyces sviceus strain ATCC 29083.</title>
        <authorList>
            <consortium name="The Broad Institute Genome Sequencing Platform"/>
            <consortium name="Broad Institute Microbial Sequencing Center"/>
            <person name="Fischbach M."/>
            <person name="Godfrey P."/>
            <person name="Ward D."/>
            <person name="Young S."/>
            <person name="Zeng Q."/>
            <person name="Koehrsen M."/>
            <person name="Alvarado L."/>
            <person name="Berlin A.M."/>
            <person name="Bochicchio J."/>
            <person name="Borenstein D."/>
            <person name="Chapman S.B."/>
            <person name="Chen Z."/>
            <person name="Engels R."/>
            <person name="Freedman E."/>
            <person name="Gellesch M."/>
            <person name="Goldberg J."/>
            <person name="Griggs A."/>
            <person name="Gujja S."/>
            <person name="Heilman E.R."/>
            <person name="Heiman D.I."/>
            <person name="Hepburn T.A."/>
            <person name="Howarth C."/>
            <person name="Jen D."/>
            <person name="Larson L."/>
            <person name="Lewis B."/>
            <person name="Mehta T."/>
            <person name="Park D."/>
            <person name="Pearson M."/>
            <person name="Richards J."/>
            <person name="Roberts A."/>
            <person name="Saif S."/>
            <person name="Shea T.D."/>
            <person name="Shenoy N."/>
            <person name="Sisk P."/>
            <person name="Stolte C."/>
            <person name="Sykes S.N."/>
            <person name="Thomson T."/>
            <person name="Walk T."/>
            <person name="White J."/>
            <person name="Yandava C."/>
            <person name="Straight P."/>
            <person name="Clardy J."/>
            <person name="Hung D."/>
            <person name="Kolter R."/>
            <person name="Mekalanos J."/>
            <person name="Walker S."/>
            <person name="Walsh C.T."/>
            <person name="Wieland-Brown L.C."/>
            <person name="Haas B."/>
            <person name="Nusbaum C."/>
            <person name="Birren B."/>
        </authorList>
    </citation>
    <scope>NUCLEOTIDE SEQUENCE [LARGE SCALE GENOMIC DNA]</scope>
    <source>
        <strain evidence="4">ATCC 29083</strain>
    </source>
</reference>
<gene>
    <name evidence="4" type="ORF">SSEG_06080</name>
</gene>
<sequence length="107" mass="12419">MDTRRRRGGGDEMLRTPANQTRLDILEWLKDPAAHFPARRHGDPARDGVTARAVAVKLGVPRSVAETHLGLLVDIGLLRTRRVRWRTYYRRDEMRIAEVARMFEKGW</sequence>
<dbReference type="Proteomes" id="UP000002785">
    <property type="component" value="Chromosome"/>
</dbReference>
<dbReference type="InterPro" id="IPR011991">
    <property type="entry name" value="ArsR-like_HTH"/>
</dbReference>
<protein>
    <recommendedName>
        <fullName evidence="6">ArsR family transcriptional regulator</fullName>
    </recommendedName>
</protein>
<dbReference type="InterPro" id="IPR036388">
    <property type="entry name" value="WH-like_DNA-bd_sf"/>
</dbReference>
<organism evidence="4 5">
    <name type="scientific">Streptomyces sviceus (strain ATCC 29083 / DSM 924 / JCM 4929 / NBRC 13980 / NCIMB 11184 / NRRL 5439 / UC 5370)</name>
    <dbReference type="NCBI Taxonomy" id="463191"/>
    <lineage>
        <taxon>Bacteria</taxon>
        <taxon>Bacillati</taxon>
        <taxon>Actinomycetota</taxon>
        <taxon>Actinomycetes</taxon>
        <taxon>Kitasatosporales</taxon>
        <taxon>Streptomycetaceae</taxon>
        <taxon>Streptomyces</taxon>
    </lineage>
</organism>
<proteinExistence type="predicted"/>
<dbReference type="CDD" id="cd00090">
    <property type="entry name" value="HTH_ARSR"/>
    <property type="match status" value="1"/>
</dbReference>
<dbReference type="SUPFAM" id="SSF46785">
    <property type="entry name" value="Winged helix' DNA-binding domain"/>
    <property type="match status" value="1"/>
</dbReference>